<evidence type="ECO:0000256" key="2">
    <source>
        <dbReference type="ARBA" id="ARBA00023125"/>
    </source>
</evidence>
<accession>A0A7X1F4Y7</accession>
<reference evidence="5 6" key="1">
    <citation type="submission" date="2020-08" db="EMBL/GenBank/DDBJ databases">
        <title>The genome sequence of Novosphingobium flavum 4Y4.</title>
        <authorList>
            <person name="Liu Y."/>
        </authorList>
    </citation>
    <scope>NUCLEOTIDE SEQUENCE [LARGE SCALE GENOMIC DNA]</scope>
    <source>
        <strain evidence="5 6">4Y4</strain>
    </source>
</reference>
<dbReference type="EMBL" id="JACLAU010000001">
    <property type="protein sequence ID" value="MBC2650334.1"/>
    <property type="molecule type" value="Genomic_DNA"/>
</dbReference>
<dbReference type="Proteomes" id="UP000520156">
    <property type="component" value="Unassembled WGS sequence"/>
</dbReference>
<dbReference type="SUPFAM" id="SSF53822">
    <property type="entry name" value="Periplasmic binding protein-like I"/>
    <property type="match status" value="1"/>
</dbReference>
<organism evidence="5 6">
    <name type="scientific">Novosphingobium aerophilum</name>
    <dbReference type="NCBI Taxonomy" id="2839843"/>
    <lineage>
        <taxon>Bacteria</taxon>
        <taxon>Pseudomonadati</taxon>
        <taxon>Pseudomonadota</taxon>
        <taxon>Alphaproteobacteria</taxon>
        <taxon>Sphingomonadales</taxon>
        <taxon>Sphingomonadaceae</taxon>
        <taxon>Novosphingobium</taxon>
    </lineage>
</organism>
<dbReference type="SMART" id="SM00354">
    <property type="entry name" value="HTH_LACI"/>
    <property type="match status" value="1"/>
</dbReference>
<dbReference type="SUPFAM" id="SSF47413">
    <property type="entry name" value="lambda repressor-like DNA-binding domains"/>
    <property type="match status" value="1"/>
</dbReference>
<evidence type="ECO:0000256" key="3">
    <source>
        <dbReference type="ARBA" id="ARBA00023163"/>
    </source>
</evidence>
<dbReference type="Gene3D" id="3.40.50.2300">
    <property type="match status" value="2"/>
</dbReference>
<dbReference type="InterPro" id="IPR000843">
    <property type="entry name" value="HTH_LacI"/>
</dbReference>
<keyword evidence="1" id="KW-0805">Transcription regulation</keyword>
<dbReference type="PANTHER" id="PTHR30146">
    <property type="entry name" value="LACI-RELATED TRANSCRIPTIONAL REPRESSOR"/>
    <property type="match status" value="1"/>
</dbReference>
<dbReference type="GO" id="GO:0003700">
    <property type="term" value="F:DNA-binding transcription factor activity"/>
    <property type="evidence" value="ECO:0007669"/>
    <property type="project" value="TreeGrafter"/>
</dbReference>
<dbReference type="InterPro" id="IPR028082">
    <property type="entry name" value="Peripla_BP_I"/>
</dbReference>
<dbReference type="RefSeq" id="WP_185681736.1">
    <property type="nucleotide sequence ID" value="NZ_JACLAU010000001.1"/>
</dbReference>
<dbReference type="PANTHER" id="PTHR30146:SF153">
    <property type="entry name" value="LACTOSE OPERON REPRESSOR"/>
    <property type="match status" value="1"/>
</dbReference>
<dbReference type="AlphaFoldDB" id="A0A7X1F4Y7"/>
<keyword evidence="6" id="KW-1185">Reference proteome</keyword>
<dbReference type="InterPro" id="IPR046335">
    <property type="entry name" value="LacI/GalR-like_sensor"/>
</dbReference>
<dbReference type="PROSITE" id="PS50932">
    <property type="entry name" value="HTH_LACI_2"/>
    <property type="match status" value="1"/>
</dbReference>
<name>A0A7X1F4Y7_9SPHN</name>
<dbReference type="CDD" id="cd01545">
    <property type="entry name" value="PBP1_SalR"/>
    <property type="match status" value="1"/>
</dbReference>
<dbReference type="PRINTS" id="PR00036">
    <property type="entry name" value="HTHLACI"/>
</dbReference>
<sequence length="341" mass="36336">MARGKKRVTIVDIAKLCGVSAKTVSRVLNGEPHVTDKIRDQVLATAKELKYQPNVVAQGLVSRRSYLIGLIYEKPSPSYVVDLQKGALERLHGERYRLIVLPVESVASDSEAVVKLLQATAVDGVLLAPPASDDSLILTELDELHIPFARISPTRLPEFGPSVAIDDIAAASEIAEHLIGLGHRRIGIIKGDATHAATEARLLGYAQAMARHGIPLNLDFVESGLFSFESGHDAALRLLKRPVRPTAILAQNDDMAAGAIAAARSLGIEVPRDLSVAGFDDSDIARVVWPALTTVRQPVEAMAHQAMDMLLATLAGDAPGPSAVHGHILQLRQSTAAPAST</sequence>
<gene>
    <name evidence="5" type="ORF">H7F49_01285</name>
</gene>
<protein>
    <submittedName>
        <fullName evidence="5">LacI family DNA-binding transcriptional regulator</fullName>
    </submittedName>
</protein>
<dbReference type="GO" id="GO:0000976">
    <property type="term" value="F:transcription cis-regulatory region binding"/>
    <property type="evidence" value="ECO:0007669"/>
    <property type="project" value="TreeGrafter"/>
</dbReference>
<dbReference type="Pfam" id="PF00356">
    <property type="entry name" value="LacI"/>
    <property type="match status" value="1"/>
</dbReference>
<dbReference type="Pfam" id="PF13377">
    <property type="entry name" value="Peripla_BP_3"/>
    <property type="match status" value="1"/>
</dbReference>
<feature type="domain" description="HTH lacI-type" evidence="4">
    <location>
        <begin position="8"/>
        <end position="62"/>
    </location>
</feature>
<dbReference type="Gene3D" id="1.10.260.40">
    <property type="entry name" value="lambda repressor-like DNA-binding domains"/>
    <property type="match status" value="1"/>
</dbReference>
<evidence type="ECO:0000256" key="1">
    <source>
        <dbReference type="ARBA" id="ARBA00023015"/>
    </source>
</evidence>
<proteinExistence type="predicted"/>
<evidence type="ECO:0000259" key="4">
    <source>
        <dbReference type="PROSITE" id="PS50932"/>
    </source>
</evidence>
<dbReference type="CDD" id="cd01392">
    <property type="entry name" value="HTH_LacI"/>
    <property type="match status" value="1"/>
</dbReference>
<keyword evidence="3" id="KW-0804">Transcription</keyword>
<evidence type="ECO:0000313" key="5">
    <source>
        <dbReference type="EMBL" id="MBC2650334.1"/>
    </source>
</evidence>
<keyword evidence="2 5" id="KW-0238">DNA-binding</keyword>
<comment type="caution">
    <text evidence="5">The sequence shown here is derived from an EMBL/GenBank/DDBJ whole genome shotgun (WGS) entry which is preliminary data.</text>
</comment>
<evidence type="ECO:0000313" key="6">
    <source>
        <dbReference type="Proteomes" id="UP000520156"/>
    </source>
</evidence>
<dbReference type="InterPro" id="IPR010982">
    <property type="entry name" value="Lambda_DNA-bd_dom_sf"/>
</dbReference>